<proteinExistence type="predicted"/>
<sequence length="147" mass="16183">MLNRVKKFMGATMLAGMMVCTVGGITTYANNNVDTNFSFQFQNKQSITPKRAKTDTSKMYMKCTSLSSGASYTAHAVAYKSYSDKVAIDCSAGKTYLFDSNNIGKHYYMTNLVKERGYSIGAIAANPNYGYKFSAAGVWSPDNVNKY</sequence>
<dbReference type="InterPro" id="IPR020208">
    <property type="entry name" value="DUF2712"/>
</dbReference>
<reference evidence="1 2" key="1">
    <citation type="submission" date="2018-08" db="EMBL/GenBank/DDBJ databases">
        <title>A genome reference for cultivated species of the human gut microbiota.</title>
        <authorList>
            <person name="Zou Y."/>
            <person name="Xue W."/>
            <person name="Luo G."/>
        </authorList>
    </citation>
    <scope>NUCLEOTIDE SEQUENCE [LARGE SCALE GENOMIC DNA]</scope>
    <source>
        <strain evidence="1 2">AM47-6BH</strain>
    </source>
</reference>
<name>A0A413Q672_9FIRM</name>
<accession>A0A413Q672</accession>
<comment type="caution">
    <text evidence="1">The sequence shown here is derived from an EMBL/GenBank/DDBJ whole genome shotgun (WGS) entry which is preliminary data.</text>
</comment>
<dbReference type="Proteomes" id="UP000283721">
    <property type="component" value="Unassembled WGS sequence"/>
</dbReference>
<dbReference type="Pfam" id="PF10916">
    <property type="entry name" value="DUF2712"/>
    <property type="match status" value="1"/>
</dbReference>
<dbReference type="EMBL" id="QSES01000016">
    <property type="protein sequence ID" value="RGZ91918.1"/>
    <property type="molecule type" value="Genomic_DNA"/>
</dbReference>
<gene>
    <name evidence="1" type="ORF">DW967_09250</name>
</gene>
<evidence type="ECO:0000313" key="2">
    <source>
        <dbReference type="Proteomes" id="UP000283721"/>
    </source>
</evidence>
<organism evidence="1 2">
    <name type="scientific">Agathobacter rectalis</name>
    <dbReference type="NCBI Taxonomy" id="39491"/>
    <lineage>
        <taxon>Bacteria</taxon>
        <taxon>Bacillati</taxon>
        <taxon>Bacillota</taxon>
        <taxon>Clostridia</taxon>
        <taxon>Lachnospirales</taxon>
        <taxon>Lachnospiraceae</taxon>
        <taxon>Agathobacter</taxon>
    </lineage>
</organism>
<dbReference type="AlphaFoldDB" id="A0A413Q672"/>
<evidence type="ECO:0000313" key="1">
    <source>
        <dbReference type="EMBL" id="RGZ91918.1"/>
    </source>
</evidence>
<protein>
    <submittedName>
        <fullName evidence="1">Uncharacterized protein</fullName>
    </submittedName>
</protein>